<evidence type="ECO:0000313" key="3">
    <source>
        <dbReference type="Proteomes" id="UP000516148"/>
    </source>
</evidence>
<proteinExistence type="predicted"/>
<dbReference type="Proteomes" id="UP000516148">
    <property type="component" value="Chromosome"/>
</dbReference>
<reference evidence="2 3" key="1">
    <citation type="submission" date="2020-09" db="EMBL/GenBank/DDBJ databases">
        <title>Sphingomonas sp., a new species isolated from pork steak.</title>
        <authorList>
            <person name="Heidler von Heilborn D."/>
        </authorList>
    </citation>
    <scope>NUCLEOTIDE SEQUENCE [LARGE SCALE GENOMIC DNA]</scope>
    <source>
        <strain evidence="3">S8-3T</strain>
    </source>
</reference>
<keyword evidence="3" id="KW-1185">Reference proteome</keyword>
<sequence>MAVEHEIDALASRAEQQQLRRIYERAKRLSLFRTIAAYRTLFLDEHGAVRPDAVAVIADFSRVAKLGVVDASGVGDAELRERSGRRAIALHILGRLDLDGSKLRDLASKLRETGNE</sequence>
<dbReference type="Pfam" id="PF25181">
    <property type="entry name" value="Phage_Bbp19"/>
    <property type="match status" value="1"/>
</dbReference>
<gene>
    <name evidence="2" type="ORF">H3Z74_21705</name>
</gene>
<dbReference type="KEGG" id="spap:H3Z74_21705"/>
<protein>
    <recommendedName>
        <fullName evidence="1">Bbp19-like phage domain-containing protein</fullName>
    </recommendedName>
</protein>
<dbReference type="AlphaFoldDB" id="A0A7H0LHV0"/>
<accession>A0A7H0LHV0</accession>
<evidence type="ECO:0000313" key="2">
    <source>
        <dbReference type="EMBL" id="QNQ09253.1"/>
    </source>
</evidence>
<organism evidence="2 3">
    <name type="scientific">Sphingomonas alpina</name>
    <dbReference type="NCBI Taxonomy" id="653931"/>
    <lineage>
        <taxon>Bacteria</taxon>
        <taxon>Pseudomonadati</taxon>
        <taxon>Pseudomonadota</taxon>
        <taxon>Alphaproteobacteria</taxon>
        <taxon>Sphingomonadales</taxon>
        <taxon>Sphingomonadaceae</taxon>
        <taxon>Sphingomonas</taxon>
    </lineage>
</organism>
<feature type="domain" description="Bbp19-like phage" evidence="1">
    <location>
        <begin position="38"/>
        <end position="106"/>
    </location>
</feature>
<dbReference type="RefSeq" id="WP_187761570.1">
    <property type="nucleotide sequence ID" value="NZ_CP061038.1"/>
</dbReference>
<dbReference type="EMBL" id="CP061038">
    <property type="protein sequence ID" value="QNQ09253.1"/>
    <property type="molecule type" value="Genomic_DNA"/>
</dbReference>
<dbReference type="InterPro" id="IPR057447">
    <property type="entry name" value="Bbp19-like_phage"/>
</dbReference>
<evidence type="ECO:0000259" key="1">
    <source>
        <dbReference type="Pfam" id="PF25181"/>
    </source>
</evidence>
<name>A0A7H0LHV0_9SPHN</name>